<evidence type="ECO:0000256" key="2">
    <source>
        <dbReference type="ARBA" id="ARBA00023015"/>
    </source>
</evidence>
<keyword evidence="4" id="KW-0804">Transcription</keyword>
<protein>
    <submittedName>
        <fullName evidence="6">LysR family transcriptional regulator</fullName>
    </submittedName>
</protein>
<organism evidence="6 7">
    <name type="scientific">Burkholderia mayonis</name>
    <dbReference type="NCBI Taxonomy" id="1385591"/>
    <lineage>
        <taxon>Bacteria</taxon>
        <taxon>Pseudomonadati</taxon>
        <taxon>Pseudomonadota</taxon>
        <taxon>Betaproteobacteria</taxon>
        <taxon>Burkholderiales</taxon>
        <taxon>Burkholderiaceae</taxon>
        <taxon>Burkholderia</taxon>
        <taxon>pseudomallei group</taxon>
    </lineage>
</organism>
<dbReference type="GO" id="GO:0003677">
    <property type="term" value="F:DNA binding"/>
    <property type="evidence" value="ECO:0007669"/>
    <property type="project" value="UniProtKB-KW"/>
</dbReference>
<dbReference type="InterPro" id="IPR000847">
    <property type="entry name" value="LysR_HTH_N"/>
</dbReference>
<dbReference type="AlphaFoldDB" id="A0A1B4FNJ8"/>
<evidence type="ECO:0000313" key="6">
    <source>
        <dbReference type="EMBL" id="AOJ05236.1"/>
    </source>
</evidence>
<dbReference type="FunFam" id="1.10.10.10:FF:000001">
    <property type="entry name" value="LysR family transcriptional regulator"/>
    <property type="match status" value="1"/>
</dbReference>
<proteinExistence type="inferred from homology"/>
<dbReference type="Gene3D" id="1.10.10.10">
    <property type="entry name" value="Winged helix-like DNA-binding domain superfamily/Winged helix DNA-binding domain"/>
    <property type="match status" value="1"/>
</dbReference>
<dbReference type="SUPFAM" id="SSF53850">
    <property type="entry name" value="Periplasmic binding protein-like II"/>
    <property type="match status" value="1"/>
</dbReference>
<evidence type="ECO:0000259" key="5">
    <source>
        <dbReference type="PROSITE" id="PS50931"/>
    </source>
</evidence>
<dbReference type="SUPFAM" id="SSF46785">
    <property type="entry name" value="Winged helix' DNA-binding domain"/>
    <property type="match status" value="1"/>
</dbReference>
<dbReference type="GO" id="GO:0003700">
    <property type="term" value="F:DNA-binding transcription factor activity"/>
    <property type="evidence" value="ECO:0007669"/>
    <property type="project" value="InterPro"/>
</dbReference>
<dbReference type="Pfam" id="PF03466">
    <property type="entry name" value="LysR_substrate"/>
    <property type="match status" value="1"/>
</dbReference>
<gene>
    <name evidence="6" type="ORF">WS70_26385</name>
</gene>
<dbReference type="InterPro" id="IPR036388">
    <property type="entry name" value="WH-like_DNA-bd_sf"/>
</dbReference>
<name>A0A1B4FNJ8_9BURK</name>
<dbReference type="KEGG" id="buu:WS70_26385"/>
<dbReference type="PROSITE" id="PS50931">
    <property type="entry name" value="HTH_LYSR"/>
    <property type="match status" value="1"/>
</dbReference>
<dbReference type="InterPro" id="IPR050176">
    <property type="entry name" value="LTTR"/>
</dbReference>
<accession>A0A1B4FNJ8</accession>
<evidence type="ECO:0000256" key="4">
    <source>
        <dbReference type="ARBA" id="ARBA00023163"/>
    </source>
</evidence>
<evidence type="ECO:0000256" key="1">
    <source>
        <dbReference type="ARBA" id="ARBA00009437"/>
    </source>
</evidence>
<evidence type="ECO:0000256" key="3">
    <source>
        <dbReference type="ARBA" id="ARBA00023125"/>
    </source>
</evidence>
<keyword evidence="7" id="KW-1185">Reference proteome</keyword>
<comment type="similarity">
    <text evidence="1">Belongs to the LysR transcriptional regulatory family.</text>
</comment>
<evidence type="ECO:0000313" key="7">
    <source>
        <dbReference type="Proteomes" id="UP000062519"/>
    </source>
</evidence>
<dbReference type="PANTHER" id="PTHR30579">
    <property type="entry name" value="TRANSCRIPTIONAL REGULATOR"/>
    <property type="match status" value="1"/>
</dbReference>
<reference evidence="6 7" key="1">
    <citation type="submission" date="2015-12" db="EMBL/GenBank/DDBJ databases">
        <title>Diversity of Burkholderia near neighbor genomes.</title>
        <authorList>
            <person name="Sahl J."/>
            <person name="Wagner D."/>
            <person name="Keim P."/>
        </authorList>
    </citation>
    <scope>NUCLEOTIDE SEQUENCE [LARGE SCALE GENOMIC DNA]</scope>
    <source>
        <strain evidence="6 7">BDU6</strain>
    </source>
</reference>
<keyword evidence="3" id="KW-0238">DNA-binding</keyword>
<dbReference type="Gene3D" id="3.40.190.10">
    <property type="entry name" value="Periplasmic binding protein-like II"/>
    <property type="match status" value="2"/>
</dbReference>
<feature type="domain" description="HTH lysR-type" evidence="5">
    <location>
        <begin position="4"/>
        <end position="61"/>
    </location>
</feature>
<dbReference type="Proteomes" id="UP000062519">
    <property type="component" value="Chromosome 2"/>
</dbReference>
<dbReference type="PANTHER" id="PTHR30579:SF7">
    <property type="entry name" value="HTH-TYPE TRANSCRIPTIONAL REGULATOR LRHA-RELATED"/>
    <property type="match status" value="1"/>
</dbReference>
<keyword evidence="2" id="KW-0805">Transcription regulation</keyword>
<dbReference type="Pfam" id="PF00126">
    <property type="entry name" value="HTH_1"/>
    <property type="match status" value="1"/>
</dbReference>
<dbReference type="InterPro" id="IPR005119">
    <property type="entry name" value="LysR_subst-bd"/>
</dbReference>
<dbReference type="RefSeq" id="WP_059598575.1">
    <property type="nucleotide sequence ID" value="NZ_CP013387.1"/>
</dbReference>
<dbReference type="PRINTS" id="PR00039">
    <property type="entry name" value="HTHLYSR"/>
</dbReference>
<sequence length="291" mass="30726">MKLLDLDAVRAFVLVADLASFTRAADALGTTQSAVSLKLKRLEAQLGKPLLERTPRRVTLAAVGAAFLPAARDLLDAHERALAALSSEQRRLSIGVSEHVAVPDLPAVLTGLNRHDPGLALEMHVGMSAGLLVQYDERRLDAAFVRHEPGEDPPRDDATLLFTEPLAWLAAPGWTPRTGEPLPLAVLAGPCGVRAAALRALDRAGVPWRERFTGGGVAAVVAAAAAGLAVCPLARRVAPRSLVDVGARLGLPALPDSQVALYSRVRDVRSKDTLRRFADSLAGPAQSAGRE</sequence>
<dbReference type="InterPro" id="IPR036390">
    <property type="entry name" value="WH_DNA-bd_sf"/>
</dbReference>
<dbReference type="EMBL" id="CP013387">
    <property type="protein sequence ID" value="AOJ05236.1"/>
    <property type="molecule type" value="Genomic_DNA"/>
</dbReference>